<keyword evidence="1" id="KW-0472">Membrane</keyword>
<evidence type="ECO:0000313" key="2">
    <source>
        <dbReference type="Proteomes" id="UP000887566"/>
    </source>
</evidence>
<keyword evidence="1" id="KW-1133">Transmembrane helix</keyword>
<keyword evidence="2" id="KW-1185">Reference proteome</keyword>
<name>A0A914VE81_9BILA</name>
<feature type="transmembrane region" description="Helical" evidence="1">
    <location>
        <begin position="104"/>
        <end position="125"/>
    </location>
</feature>
<organism evidence="2 3">
    <name type="scientific">Plectus sambesii</name>
    <dbReference type="NCBI Taxonomy" id="2011161"/>
    <lineage>
        <taxon>Eukaryota</taxon>
        <taxon>Metazoa</taxon>
        <taxon>Ecdysozoa</taxon>
        <taxon>Nematoda</taxon>
        <taxon>Chromadorea</taxon>
        <taxon>Plectida</taxon>
        <taxon>Plectina</taxon>
        <taxon>Plectoidea</taxon>
        <taxon>Plectidae</taxon>
        <taxon>Plectus</taxon>
    </lineage>
</organism>
<proteinExistence type="predicted"/>
<dbReference type="AlphaFoldDB" id="A0A914VE81"/>
<accession>A0A914VE81</accession>
<reference evidence="3" key="1">
    <citation type="submission" date="2022-11" db="UniProtKB">
        <authorList>
            <consortium name="WormBaseParasite"/>
        </authorList>
    </citation>
    <scope>IDENTIFICATION</scope>
</reference>
<evidence type="ECO:0000313" key="3">
    <source>
        <dbReference type="WBParaSite" id="PSAMB.scaffold1887size34723.g15446.t1"/>
    </source>
</evidence>
<dbReference type="WBParaSite" id="PSAMB.scaffold1887size34723.g15446.t1">
    <property type="protein sequence ID" value="PSAMB.scaffold1887size34723.g15446.t1"/>
    <property type="gene ID" value="PSAMB.scaffold1887size34723.g15446"/>
</dbReference>
<dbReference type="Proteomes" id="UP000887566">
    <property type="component" value="Unplaced"/>
</dbReference>
<protein>
    <submittedName>
        <fullName evidence="3">Uncharacterized protein</fullName>
    </submittedName>
</protein>
<keyword evidence="1" id="KW-0812">Transmembrane</keyword>
<sequence length="190" mass="20386">MVLYGGVDYQQSLNNEIIRFSSMNDVISPMQVAGSVFLVLLSPGSVINLSFQTSSYYFNYNPWGSVEKGYVLRYDVGSLCSPPASPPSTSPPGPSNSGSHGLNSAWICIIIVAVCVVIAVVASLISSSWKRSNPLPRPNNANATVPPVHFVSSQPNHGDAPPSYEEAMKYSTPTTSMYSNRCANVIILHA</sequence>
<feature type="transmembrane region" description="Helical" evidence="1">
    <location>
        <begin position="32"/>
        <end position="51"/>
    </location>
</feature>
<evidence type="ECO:0000256" key="1">
    <source>
        <dbReference type="SAM" id="Phobius"/>
    </source>
</evidence>